<proteinExistence type="predicted"/>
<evidence type="ECO:0000313" key="1">
    <source>
        <dbReference type="EMBL" id="KAJ4706551.1"/>
    </source>
</evidence>
<accession>A0ACC1X512</accession>
<sequence length="349" mass="38482">MASLQEPATLETLETDQNNNTNTNSPYLAGLTSMDHLLNQNTTTNTNSPSLAGSTAMENFFNHSTPQNNTTNTSRYHSGFISMDNLFNQSNTTNTNSPSLAGFTSMDDLFNHHTPQNNTTCVNRSNPDHINVSDSFSEIQSNEIQFNDPVAVEKRYRGVRRRPWGKYAAEIRNPSKKGSRIWLGTFNTAIEAAKAYDCAALRLRGGKAILNFPLEVGDLKSTESAELPVDCGKRRKLELTETVGAYDKSAFGFQGNKAILNFPPGVSGSKSMESEELLVVRGKKRKFEQTETVERKVMKKEPTDKTETATKAVTSGGVGTSTQSSWTGSLQKICSFVADFCGRFSIRRK</sequence>
<dbReference type="EMBL" id="CM051404">
    <property type="protein sequence ID" value="KAJ4706551.1"/>
    <property type="molecule type" value="Genomic_DNA"/>
</dbReference>
<dbReference type="Proteomes" id="UP001164539">
    <property type="component" value="Chromosome 11"/>
</dbReference>
<gene>
    <name evidence="1" type="ORF">OWV82_020186</name>
</gene>
<evidence type="ECO:0000313" key="2">
    <source>
        <dbReference type="Proteomes" id="UP001164539"/>
    </source>
</evidence>
<keyword evidence="2" id="KW-1185">Reference proteome</keyword>
<protein>
    <submittedName>
        <fullName evidence="1">Ethylene-responsive transcription factor</fullName>
    </submittedName>
</protein>
<organism evidence="1 2">
    <name type="scientific">Melia azedarach</name>
    <name type="common">Chinaberry tree</name>
    <dbReference type="NCBI Taxonomy" id="155640"/>
    <lineage>
        <taxon>Eukaryota</taxon>
        <taxon>Viridiplantae</taxon>
        <taxon>Streptophyta</taxon>
        <taxon>Embryophyta</taxon>
        <taxon>Tracheophyta</taxon>
        <taxon>Spermatophyta</taxon>
        <taxon>Magnoliopsida</taxon>
        <taxon>eudicotyledons</taxon>
        <taxon>Gunneridae</taxon>
        <taxon>Pentapetalae</taxon>
        <taxon>rosids</taxon>
        <taxon>malvids</taxon>
        <taxon>Sapindales</taxon>
        <taxon>Meliaceae</taxon>
        <taxon>Melia</taxon>
    </lineage>
</organism>
<reference evidence="1 2" key="1">
    <citation type="journal article" date="2023" name="Science">
        <title>Complex scaffold remodeling in plant triterpene biosynthesis.</title>
        <authorList>
            <person name="De La Pena R."/>
            <person name="Hodgson H."/>
            <person name="Liu J.C."/>
            <person name="Stephenson M.J."/>
            <person name="Martin A.C."/>
            <person name="Owen C."/>
            <person name="Harkess A."/>
            <person name="Leebens-Mack J."/>
            <person name="Jimenez L.E."/>
            <person name="Osbourn A."/>
            <person name="Sattely E.S."/>
        </authorList>
    </citation>
    <scope>NUCLEOTIDE SEQUENCE [LARGE SCALE GENOMIC DNA]</scope>
    <source>
        <strain evidence="2">cv. JPN11</strain>
        <tissue evidence="1">Leaf</tissue>
    </source>
</reference>
<name>A0ACC1X512_MELAZ</name>
<comment type="caution">
    <text evidence="1">The sequence shown here is derived from an EMBL/GenBank/DDBJ whole genome shotgun (WGS) entry which is preliminary data.</text>
</comment>